<proteinExistence type="predicted"/>
<evidence type="ECO:0008006" key="3">
    <source>
        <dbReference type="Google" id="ProtNLM"/>
    </source>
</evidence>
<evidence type="ECO:0000313" key="2">
    <source>
        <dbReference type="Proteomes" id="UP001148838"/>
    </source>
</evidence>
<keyword evidence="2" id="KW-1185">Reference proteome</keyword>
<reference evidence="1 2" key="1">
    <citation type="journal article" date="2022" name="Allergy">
        <title>Genome assembly and annotation of Periplaneta americana reveal a comprehensive cockroach allergen profile.</title>
        <authorList>
            <person name="Wang L."/>
            <person name="Xiong Q."/>
            <person name="Saelim N."/>
            <person name="Wang L."/>
            <person name="Nong W."/>
            <person name="Wan A.T."/>
            <person name="Shi M."/>
            <person name="Liu X."/>
            <person name="Cao Q."/>
            <person name="Hui J.H.L."/>
            <person name="Sookrung N."/>
            <person name="Leung T.F."/>
            <person name="Tungtrongchitr A."/>
            <person name="Tsui S.K.W."/>
        </authorList>
    </citation>
    <scope>NUCLEOTIDE SEQUENCE [LARGE SCALE GENOMIC DNA]</scope>
    <source>
        <strain evidence="1">PWHHKU_190912</strain>
    </source>
</reference>
<name>A0ABQ8TJP5_PERAM</name>
<dbReference type="EMBL" id="JAJSOF020000009">
    <property type="protein sequence ID" value="KAJ4446361.1"/>
    <property type="molecule type" value="Genomic_DNA"/>
</dbReference>
<comment type="caution">
    <text evidence="1">The sequence shown here is derived from an EMBL/GenBank/DDBJ whole genome shotgun (WGS) entry which is preliminary data.</text>
</comment>
<gene>
    <name evidence="1" type="ORF">ANN_13057</name>
</gene>
<dbReference type="PANTHER" id="PTHR33939:SF1">
    <property type="entry name" value="DUF4371 DOMAIN-CONTAINING PROTEIN"/>
    <property type="match status" value="1"/>
</dbReference>
<organism evidence="1 2">
    <name type="scientific">Periplaneta americana</name>
    <name type="common">American cockroach</name>
    <name type="synonym">Blatta americana</name>
    <dbReference type="NCBI Taxonomy" id="6978"/>
    <lineage>
        <taxon>Eukaryota</taxon>
        <taxon>Metazoa</taxon>
        <taxon>Ecdysozoa</taxon>
        <taxon>Arthropoda</taxon>
        <taxon>Hexapoda</taxon>
        <taxon>Insecta</taxon>
        <taxon>Pterygota</taxon>
        <taxon>Neoptera</taxon>
        <taxon>Polyneoptera</taxon>
        <taxon>Dictyoptera</taxon>
        <taxon>Blattodea</taxon>
        <taxon>Blattoidea</taxon>
        <taxon>Blattidae</taxon>
        <taxon>Blattinae</taxon>
        <taxon>Periplaneta</taxon>
    </lineage>
</organism>
<sequence length="162" mass="18312">MGFEFTRRKKNSMLIDRDDIIAWRHWYLRATRNHRANNRNIVYTDGTWINAGCTTSKSWMDTTITSASQARKEGLTTGNKMPSGKGGRIILVHADKLLPNLPVNSVIVLDNASVHSRKDEKIPVMRNNKAEIRSWLISKAIPVGEDMHKIELLEMVASAVSI</sequence>
<dbReference type="PANTHER" id="PTHR33939">
    <property type="entry name" value="PROTEIN CBG22215"/>
    <property type="match status" value="1"/>
</dbReference>
<evidence type="ECO:0000313" key="1">
    <source>
        <dbReference type="EMBL" id="KAJ4446361.1"/>
    </source>
</evidence>
<dbReference type="Proteomes" id="UP001148838">
    <property type="component" value="Unassembled WGS sequence"/>
</dbReference>
<accession>A0ABQ8TJP5</accession>
<protein>
    <recommendedName>
        <fullName evidence="3">Tc1-like transposase DDE domain-containing protein</fullName>
    </recommendedName>
</protein>